<evidence type="ECO:0000256" key="7">
    <source>
        <dbReference type="ARBA" id="ARBA00023237"/>
    </source>
</evidence>
<dbReference type="SUPFAM" id="SSF56954">
    <property type="entry name" value="Outer membrane efflux proteins (OEP)"/>
    <property type="match status" value="1"/>
</dbReference>
<dbReference type="Gene3D" id="1.20.1600.10">
    <property type="entry name" value="Outer membrane efflux proteins (OEP)"/>
    <property type="match status" value="1"/>
</dbReference>
<keyword evidence="10" id="KW-0732">Signal</keyword>
<feature type="coiled-coil region" evidence="8">
    <location>
        <begin position="160"/>
        <end position="187"/>
    </location>
</feature>
<dbReference type="InterPro" id="IPR003423">
    <property type="entry name" value="OMP_efflux"/>
</dbReference>
<evidence type="ECO:0000256" key="5">
    <source>
        <dbReference type="ARBA" id="ARBA00022692"/>
    </source>
</evidence>
<evidence type="ECO:0000313" key="12">
    <source>
        <dbReference type="Proteomes" id="UP000199766"/>
    </source>
</evidence>
<evidence type="ECO:0000256" key="4">
    <source>
        <dbReference type="ARBA" id="ARBA00022452"/>
    </source>
</evidence>
<comment type="similarity">
    <text evidence="2">Belongs to the outer membrane factor (OMF) (TC 1.B.17) family.</text>
</comment>
<dbReference type="GO" id="GO:0015562">
    <property type="term" value="F:efflux transmembrane transporter activity"/>
    <property type="evidence" value="ECO:0007669"/>
    <property type="project" value="InterPro"/>
</dbReference>
<evidence type="ECO:0000313" key="11">
    <source>
        <dbReference type="EMBL" id="SER75362.1"/>
    </source>
</evidence>
<dbReference type="OrthoDB" id="9813458at2"/>
<dbReference type="GO" id="GO:1990281">
    <property type="term" value="C:efflux pump complex"/>
    <property type="evidence" value="ECO:0007669"/>
    <property type="project" value="TreeGrafter"/>
</dbReference>
<keyword evidence="8" id="KW-0175">Coiled coil</keyword>
<sequence>MLQPFRCTVLALSVWAIGLSAAQATNLLDVWQAAQQHDREHAVARAAHASAQPQRDQATALWRPHIALSATAGMGSSETDTQGAQFAAPGMGRSNGVDFSTSVTGGTVSRWAIQASQPLYNPQRQAQQQQLRLAADQAELQWRAAQQALILRTAQRYLDVAIAQEALRVLDQQLAAVQRAATEVQDRFDLGSAPITDTHEARARLAALRAQRLAAQTTLEIQQRLLADSTGLPTSALQPHLPGTAVAAPARELAAWQAQAEAANPELQLQRLGVDLARAQASQYRLGASASVDLVAQAGQERLHGSGDFGSARNKGSNALIGVQLTVPLWTGGLRSAKEAQALRQLDQAQAQVESTQTAVAQQVHAAWLGLTAGRERVQALSEALQASQSRREATQVGHEVGHRTTLDLLNAENDTASAHLALTQARAALLLDSLRLAALAGQLDETALRAANALLEPAPAPLATAATGS</sequence>
<keyword evidence="6" id="KW-0472">Membrane</keyword>
<evidence type="ECO:0000256" key="10">
    <source>
        <dbReference type="SAM" id="SignalP"/>
    </source>
</evidence>
<reference evidence="11 12" key="1">
    <citation type="submission" date="2016-10" db="EMBL/GenBank/DDBJ databases">
        <authorList>
            <person name="de Groot N.N."/>
        </authorList>
    </citation>
    <scope>NUCLEOTIDE SEQUENCE [LARGE SCALE GENOMIC DNA]</scope>
    <source>
        <strain evidence="11 12">ATCC 35958</strain>
    </source>
</reference>
<evidence type="ECO:0000256" key="6">
    <source>
        <dbReference type="ARBA" id="ARBA00023136"/>
    </source>
</evidence>
<proteinExistence type="inferred from homology"/>
<accession>A0A1H9RRE1</accession>
<keyword evidence="5" id="KW-0812">Transmembrane</keyword>
<dbReference type="Proteomes" id="UP000199766">
    <property type="component" value="Unassembled WGS sequence"/>
</dbReference>
<dbReference type="NCBIfam" id="TIGR01844">
    <property type="entry name" value="type_I_sec_TolC"/>
    <property type="match status" value="1"/>
</dbReference>
<keyword evidence="12" id="KW-1185">Reference proteome</keyword>
<feature type="compositionally biased region" description="Polar residues" evidence="9">
    <location>
        <begin position="74"/>
        <end position="84"/>
    </location>
</feature>
<evidence type="ECO:0000256" key="8">
    <source>
        <dbReference type="SAM" id="Coils"/>
    </source>
</evidence>
<dbReference type="STRING" id="180197.SAMN02982919_02936"/>
<keyword evidence="4" id="KW-1134">Transmembrane beta strand</keyword>
<gene>
    <name evidence="11" type="ORF">SAMN02982919_02936</name>
</gene>
<dbReference type="GO" id="GO:0009279">
    <property type="term" value="C:cell outer membrane"/>
    <property type="evidence" value="ECO:0007669"/>
    <property type="project" value="UniProtKB-SubCell"/>
</dbReference>
<protein>
    <submittedName>
        <fullName evidence="11">Outer membrane protein</fullName>
    </submittedName>
</protein>
<dbReference type="GO" id="GO:0015288">
    <property type="term" value="F:porin activity"/>
    <property type="evidence" value="ECO:0007669"/>
    <property type="project" value="TreeGrafter"/>
</dbReference>
<feature type="chain" id="PRO_5011651981" evidence="10">
    <location>
        <begin position="25"/>
        <end position="470"/>
    </location>
</feature>
<keyword evidence="3" id="KW-0813">Transport</keyword>
<dbReference type="RefSeq" id="WP_091458917.1">
    <property type="nucleotide sequence ID" value="NZ_FOGD01000014.1"/>
</dbReference>
<dbReference type="InterPro" id="IPR051906">
    <property type="entry name" value="TolC-like"/>
</dbReference>
<dbReference type="InterPro" id="IPR010130">
    <property type="entry name" value="T1SS_OMP_TolC"/>
</dbReference>
<dbReference type="AlphaFoldDB" id="A0A1H9RRE1"/>
<keyword evidence="7" id="KW-0998">Cell outer membrane</keyword>
<dbReference type="PANTHER" id="PTHR30026:SF20">
    <property type="entry name" value="OUTER MEMBRANE PROTEIN TOLC"/>
    <property type="match status" value="1"/>
</dbReference>
<feature type="region of interest" description="Disordered" evidence="9">
    <location>
        <begin position="72"/>
        <end position="92"/>
    </location>
</feature>
<dbReference type="EMBL" id="FOGD01000014">
    <property type="protein sequence ID" value="SER75362.1"/>
    <property type="molecule type" value="Genomic_DNA"/>
</dbReference>
<evidence type="ECO:0000256" key="1">
    <source>
        <dbReference type="ARBA" id="ARBA00004442"/>
    </source>
</evidence>
<feature type="signal peptide" evidence="10">
    <location>
        <begin position="1"/>
        <end position="24"/>
    </location>
</feature>
<name>A0A1H9RRE1_9BURK</name>
<organism evidence="11 12">
    <name type="scientific">Giesbergeria anulus</name>
    <dbReference type="NCBI Taxonomy" id="180197"/>
    <lineage>
        <taxon>Bacteria</taxon>
        <taxon>Pseudomonadati</taxon>
        <taxon>Pseudomonadota</taxon>
        <taxon>Betaproteobacteria</taxon>
        <taxon>Burkholderiales</taxon>
        <taxon>Comamonadaceae</taxon>
        <taxon>Giesbergeria</taxon>
    </lineage>
</organism>
<dbReference type="Pfam" id="PF02321">
    <property type="entry name" value="OEP"/>
    <property type="match status" value="2"/>
</dbReference>
<evidence type="ECO:0000256" key="9">
    <source>
        <dbReference type="SAM" id="MobiDB-lite"/>
    </source>
</evidence>
<evidence type="ECO:0000256" key="2">
    <source>
        <dbReference type="ARBA" id="ARBA00007613"/>
    </source>
</evidence>
<dbReference type="PANTHER" id="PTHR30026">
    <property type="entry name" value="OUTER MEMBRANE PROTEIN TOLC"/>
    <property type="match status" value="1"/>
</dbReference>
<comment type="subcellular location">
    <subcellularLocation>
        <location evidence="1">Cell outer membrane</location>
    </subcellularLocation>
</comment>
<evidence type="ECO:0000256" key="3">
    <source>
        <dbReference type="ARBA" id="ARBA00022448"/>
    </source>
</evidence>